<keyword evidence="2" id="KW-0472">Membrane</keyword>
<organism evidence="3 4">
    <name type="scientific">Funneliformis geosporum</name>
    <dbReference type="NCBI Taxonomy" id="1117311"/>
    <lineage>
        <taxon>Eukaryota</taxon>
        <taxon>Fungi</taxon>
        <taxon>Fungi incertae sedis</taxon>
        <taxon>Mucoromycota</taxon>
        <taxon>Glomeromycotina</taxon>
        <taxon>Glomeromycetes</taxon>
        <taxon>Glomerales</taxon>
        <taxon>Glomeraceae</taxon>
        <taxon>Funneliformis</taxon>
    </lineage>
</organism>
<evidence type="ECO:0000256" key="2">
    <source>
        <dbReference type="SAM" id="Phobius"/>
    </source>
</evidence>
<feature type="compositionally biased region" description="Low complexity" evidence="1">
    <location>
        <begin position="74"/>
        <end position="88"/>
    </location>
</feature>
<proteinExistence type="predicted"/>
<evidence type="ECO:0000313" key="4">
    <source>
        <dbReference type="Proteomes" id="UP001153678"/>
    </source>
</evidence>
<keyword evidence="2" id="KW-1133">Transmembrane helix</keyword>
<feature type="compositionally biased region" description="Basic residues" evidence="1">
    <location>
        <begin position="92"/>
        <end position="101"/>
    </location>
</feature>
<protein>
    <submittedName>
        <fullName evidence="3">14761_t:CDS:1</fullName>
    </submittedName>
</protein>
<sequence length="101" mass="11335">MSKVIVGTVIIFLGLMICYWLRKKNNKKRIGRLERVLGESDYQRLAIASFEKCLDCGGCAMDSKGCCSNCVKSVNSSENNNSTEAHCQGHNHEHKHHNHSN</sequence>
<feature type="transmembrane region" description="Helical" evidence="2">
    <location>
        <begin position="6"/>
        <end position="22"/>
    </location>
</feature>
<accession>A0A9W4WWL9</accession>
<dbReference type="AlphaFoldDB" id="A0A9W4WWL9"/>
<dbReference type="EMBL" id="CAMKVN010003361">
    <property type="protein sequence ID" value="CAI2184514.1"/>
    <property type="molecule type" value="Genomic_DNA"/>
</dbReference>
<feature type="region of interest" description="Disordered" evidence="1">
    <location>
        <begin position="74"/>
        <end position="101"/>
    </location>
</feature>
<name>A0A9W4WWL9_9GLOM</name>
<dbReference type="Proteomes" id="UP001153678">
    <property type="component" value="Unassembled WGS sequence"/>
</dbReference>
<comment type="caution">
    <text evidence="3">The sequence shown here is derived from an EMBL/GenBank/DDBJ whole genome shotgun (WGS) entry which is preliminary data.</text>
</comment>
<keyword evidence="4" id="KW-1185">Reference proteome</keyword>
<reference evidence="3" key="1">
    <citation type="submission" date="2022-08" db="EMBL/GenBank/DDBJ databases">
        <authorList>
            <person name="Kallberg Y."/>
            <person name="Tangrot J."/>
            <person name="Rosling A."/>
        </authorList>
    </citation>
    <scope>NUCLEOTIDE SEQUENCE</scope>
    <source>
        <strain evidence="3">Wild A</strain>
    </source>
</reference>
<evidence type="ECO:0000256" key="1">
    <source>
        <dbReference type="SAM" id="MobiDB-lite"/>
    </source>
</evidence>
<evidence type="ECO:0000313" key="3">
    <source>
        <dbReference type="EMBL" id="CAI2184514.1"/>
    </source>
</evidence>
<gene>
    <name evidence="3" type="ORF">FWILDA_LOCUS11615</name>
</gene>
<keyword evidence="2" id="KW-0812">Transmembrane</keyword>